<reference evidence="2" key="1">
    <citation type="journal article" date="2022" name="Int. J. Mol. Sci.">
        <title>Draft Genome of Tanacetum Coccineum: Genomic Comparison of Closely Related Tanacetum-Family Plants.</title>
        <authorList>
            <person name="Yamashiro T."/>
            <person name="Shiraishi A."/>
            <person name="Nakayama K."/>
            <person name="Satake H."/>
        </authorList>
    </citation>
    <scope>NUCLEOTIDE SEQUENCE</scope>
</reference>
<evidence type="ECO:0000313" key="2">
    <source>
        <dbReference type="EMBL" id="GJS58122.1"/>
    </source>
</evidence>
<gene>
    <name evidence="2" type="ORF">Tco_0652906</name>
</gene>
<comment type="caution">
    <text evidence="2">The sequence shown here is derived from an EMBL/GenBank/DDBJ whole genome shotgun (WGS) entry which is preliminary data.</text>
</comment>
<evidence type="ECO:0000256" key="1">
    <source>
        <dbReference type="SAM" id="SignalP"/>
    </source>
</evidence>
<reference evidence="2" key="2">
    <citation type="submission" date="2022-01" db="EMBL/GenBank/DDBJ databases">
        <authorList>
            <person name="Yamashiro T."/>
            <person name="Shiraishi A."/>
            <person name="Satake H."/>
            <person name="Nakayama K."/>
        </authorList>
    </citation>
    <scope>NUCLEOTIDE SEQUENCE</scope>
</reference>
<protein>
    <submittedName>
        <fullName evidence="2">Uncharacterized protein</fullName>
    </submittedName>
</protein>
<keyword evidence="1" id="KW-0732">Signal</keyword>
<dbReference type="Proteomes" id="UP001151760">
    <property type="component" value="Unassembled WGS sequence"/>
</dbReference>
<feature type="chain" id="PRO_5045245599" evidence="1">
    <location>
        <begin position="22"/>
        <end position="177"/>
    </location>
</feature>
<feature type="signal peptide" evidence="1">
    <location>
        <begin position="1"/>
        <end position="21"/>
    </location>
</feature>
<sequence>MPSATLQTSMLLRGSLLKVCAVSYNCPVSASSLSERPLSKPAVGPCDCPAYRGRDAPVIVFMSVQVLQVSCLSTRNLLSDSTKYWRSTVILSAPFLSVARWRYFVLRTEVKSAWVVKAARCRSPVLMIMAVGWVVPRDGPVAGKTRSYGVLVLPEACLRTCLEAWFASASSLQGYRG</sequence>
<name>A0ABQ4WYX8_9ASTR</name>
<organism evidence="2 3">
    <name type="scientific">Tanacetum coccineum</name>
    <dbReference type="NCBI Taxonomy" id="301880"/>
    <lineage>
        <taxon>Eukaryota</taxon>
        <taxon>Viridiplantae</taxon>
        <taxon>Streptophyta</taxon>
        <taxon>Embryophyta</taxon>
        <taxon>Tracheophyta</taxon>
        <taxon>Spermatophyta</taxon>
        <taxon>Magnoliopsida</taxon>
        <taxon>eudicotyledons</taxon>
        <taxon>Gunneridae</taxon>
        <taxon>Pentapetalae</taxon>
        <taxon>asterids</taxon>
        <taxon>campanulids</taxon>
        <taxon>Asterales</taxon>
        <taxon>Asteraceae</taxon>
        <taxon>Asteroideae</taxon>
        <taxon>Anthemideae</taxon>
        <taxon>Anthemidinae</taxon>
        <taxon>Tanacetum</taxon>
    </lineage>
</organism>
<dbReference type="EMBL" id="BQNB010009057">
    <property type="protein sequence ID" value="GJS58122.1"/>
    <property type="molecule type" value="Genomic_DNA"/>
</dbReference>
<keyword evidence="3" id="KW-1185">Reference proteome</keyword>
<evidence type="ECO:0000313" key="3">
    <source>
        <dbReference type="Proteomes" id="UP001151760"/>
    </source>
</evidence>
<proteinExistence type="predicted"/>
<accession>A0ABQ4WYX8</accession>